<evidence type="ECO:0000256" key="3">
    <source>
        <dbReference type="ARBA" id="ARBA00023237"/>
    </source>
</evidence>
<evidence type="ECO:0000256" key="4">
    <source>
        <dbReference type="PROSITE-ProRule" id="PRU00473"/>
    </source>
</evidence>
<keyword evidence="3" id="KW-0998">Cell outer membrane</keyword>
<dbReference type="Pfam" id="PF00691">
    <property type="entry name" value="OmpA"/>
    <property type="match status" value="1"/>
</dbReference>
<dbReference type="SUPFAM" id="SSF103088">
    <property type="entry name" value="OmpA-like"/>
    <property type="match status" value="1"/>
</dbReference>
<dbReference type="GO" id="GO:0009279">
    <property type="term" value="C:cell outer membrane"/>
    <property type="evidence" value="ECO:0007669"/>
    <property type="project" value="UniProtKB-SubCell"/>
</dbReference>
<keyword evidence="5" id="KW-0732">Signal</keyword>
<reference evidence="7" key="1">
    <citation type="submission" date="2020-02" db="EMBL/GenBank/DDBJ databases">
        <title>Delineation of the pyrene-degrading pathway in Roseobacter clade bacteria by genomic analysis.</title>
        <authorList>
            <person name="Zhou H."/>
            <person name="Wang H."/>
        </authorList>
    </citation>
    <scope>NUCLEOTIDE SEQUENCE</scope>
    <source>
        <strain evidence="7">PrR005</strain>
    </source>
</reference>
<dbReference type="InterPro" id="IPR036737">
    <property type="entry name" value="OmpA-like_sf"/>
</dbReference>
<comment type="caution">
    <text evidence="7">The sequence shown here is derived from an EMBL/GenBank/DDBJ whole genome shotgun (WGS) entry which is preliminary data.</text>
</comment>
<dbReference type="PANTHER" id="PTHR30329">
    <property type="entry name" value="STATOR ELEMENT OF FLAGELLAR MOTOR COMPLEX"/>
    <property type="match status" value="1"/>
</dbReference>
<gene>
    <name evidence="7" type="ORF">G0P99_11380</name>
</gene>
<dbReference type="AlphaFoldDB" id="A0A6B2NRX8"/>
<evidence type="ECO:0000259" key="6">
    <source>
        <dbReference type="PROSITE" id="PS51123"/>
    </source>
</evidence>
<feature type="chain" id="PRO_5025520461" evidence="5">
    <location>
        <begin position="22"/>
        <end position="210"/>
    </location>
</feature>
<evidence type="ECO:0000313" key="7">
    <source>
        <dbReference type="EMBL" id="NDW45563.1"/>
    </source>
</evidence>
<dbReference type="Gene3D" id="3.30.1330.60">
    <property type="entry name" value="OmpA-like domain"/>
    <property type="match status" value="1"/>
</dbReference>
<dbReference type="PRINTS" id="PR01021">
    <property type="entry name" value="OMPADOMAIN"/>
</dbReference>
<organism evidence="7">
    <name type="scientific">Ruegeria sp. PrR005</name>
    <dbReference type="NCBI Taxonomy" id="2706882"/>
    <lineage>
        <taxon>Bacteria</taxon>
        <taxon>Pseudomonadati</taxon>
        <taxon>Pseudomonadota</taxon>
        <taxon>Alphaproteobacteria</taxon>
        <taxon>Rhodobacterales</taxon>
        <taxon>Roseobacteraceae</taxon>
        <taxon>Ruegeria</taxon>
    </lineage>
</organism>
<evidence type="ECO:0000256" key="2">
    <source>
        <dbReference type="ARBA" id="ARBA00023136"/>
    </source>
</evidence>
<feature type="domain" description="OmpA-like" evidence="6">
    <location>
        <begin position="96"/>
        <end position="210"/>
    </location>
</feature>
<dbReference type="PANTHER" id="PTHR30329:SF21">
    <property type="entry name" value="LIPOPROTEIN YIAD-RELATED"/>
    <property type="match status" value="1"/>
</dbReference>
<dbReference type="InterPro" id="IPR006665">
    <property type="entry name" value="OmpA-like"/>
</dbReference>
<evidence type="ECO:0000256" key="5">
    <source>
        <dbReference type="SAM" id="SignalP"/>
    </source>
</evidence>
<dbReference type="CDD" id="cd07185">
    <property type="entry name" value="OmpA_C-like"/>
    <property type="match status" value="1"/>
</dbReference>
<protein>
    <submittedName>
        <fullName evidence="7">OmpA family protein</fullName>
    </submittedName>
</protein>
<feature type="signal peptide" evidence="5">
    <location>
        <begin position="1"/>
        <end position="21"/>
    </location>
</feature>
<proteinExistence type="predicted"/>
<evidence type="ECO:0000256" key="1">
    <source>
        <dbReference type="ARBA" id="ARBA00004442"/>
    </source>
</evidence>
<dbReference type="EMBL" id="JAAGOX010000015">
    <property type="protein sequence ID" value="NDW45563.1"/>
    <property type="molecule type" value="Genomic_DNA"/>
</dbReference>
<dbReference type="InterPro" id="IPR006664">
    <property type="entry name" value="OMP_bac"/>
</dbReference>
<name>A0A6B2NRX8_9RHOB</name>
<sequence length="210" mass="22741">MRMTSLRLAVALLALATPVLAQDYTAEQLQALFERQKQAFSAAQDSGMGQTRGLKLVTVQDVSSESAVSVQSQSSTSGESVTTAAADPNKPLVFGQLDPELQVNLHIKFDFDSAALSASEKPKLETLCTVLRTADINVIRIVGHTDSSGSDDYNERLSVLRAKEVARHLVQECGIESGRLETVGMGERFPFNAADPKADENRRVEFQALS</sequence>
<dbReference type="InterPro" id="IPR050330">
    <property type="entry name" value="Bact_OuterMem_StrucFunc"/>
</dbReference>
<comment type="subcellular location">
    <subcellularLocation>
        <location evidence="1">Cell outer membrane</location>
    </subcellularLocation>
</comment>
<keyword evidence="2 4" id="KW-0472">Membrane</keyword>
<accession>A0A6B2NRX8</accession>
<dbReference type="PROSITE" id="PS51123">
    <property type="entry name" value="OMPA_2"/>
    <property type="match status" value="1"/>
</dbReference>